<comment type="caution">
    <text evidence="1">The sequence shown here is derived from an EMBL/GenBank/DDBJ whole genome shotgun (WGS) entry which is preliminary data.</text>
</comment>
<gene>
    <name evidence="1" type="ORF">DPEC_G00301460</name>
</gene>
<proteinExistence type="predicted"/>
<dbReference type="Proteomes" id="UP001157502">
    <property type="component" value="Chromosome 28"/>
</dbReference>
<evidence type="ECO:0000313" key="1">
    <source>
        <dbReference type="EMBL" id="KAJ7990546.1"/>
    </source>
</evidence>
<sequence>MGKRHGGHAERNWHGRGGTPLHRERRSRPVHLAPPCARHQHLQINKQIERGKLERTNGGNDGWTGPNRGPEAGRLRTDLGFTARNTKWTRRGTRVSAAAATDTRHHVG</sequence>
<name>A0ACC2FGP5_DALPE</name>
<dbReference type="EMBL" id="CM055755">
    <property type="protein sequence ID" value="KAJ7990546.1"/>
    <property type="molecule type" value="Genomic_DNA"/>
</dbReference>
<keyword evidence="2" id="KW-1185">Reference proteome</keyword>
<accession>A0ACC2FGP5</accession>
<protein>
    <submittedName>
        <fullName evidence="1">Uncharacterized protein</fullName>
    </submittedName>
</protein>
<organism evidence="1 2">
    <name type="scientific">Dallia pectoralis</name>
    <name type="common">Alaska blackfish</name>
    <dbReference type="NCBI Taxonomy" id="75939"/>
    <lineage>
        <taxon>Eukaryota</taxon>
        <taxon>Metazoa</taxon>
        <taxon>Chordata</taxon>
        <taxon>Craniata</taxon>
        <taxon>Vertebrata</taxon>
        <taxon>Euteleostomi</taxon>
        <taxon>Actinopterygii</taxon>
        <taxon>Neopterygii</taxon>
        <taxon>Teleostei</taxon>
        <taxon>Protacanthopterygii</taxon>
        <taxon>Esociformes</taxon>
        <taxon>Umbridae</taxon>
        <taxon>Dallia</taxon>
    </lineage>
</organism>
<evidence type="ECO:0000313" key="2">
    <source>
        <dbReference type="Proteomes" id="UP001157502"/>
    </source>
</evidence>
<reference evidence="1" key="1">
    <citation type="submission" date="2021-05" db="EMBL/GenBank/DDBJ databases">
        <authorList>
            <person name="Pan Q."/>
            <person name="Jouanno E."/>
            <person name="Zahm M."/>
            <person name="Klopp C."/>
            <person name="Cabau C."/>
            <person name="Louis A."/>
            <person name="Berthelot C."/>
            <person name="Parey E."/>
            <person name="Roest Crollius H."/>
            <person name="Montfort J."/>
            <person name="Robinson-Rechavi M."/>
            <person name="Bouchez O."/>
            <person name="Lampietro C."/>
            <person name="Lopez Roques C."/>
            <person name="Donnadieu C."/>
            <person name="Postlethwait J."/>
            <person name="Bobe J."/>
            <person name="Dillon D."/>
            <person name="Chandos A."/>
            <person name="von Hippel F."/>
            <person name="Guiguen Y."/>
        </authorList>
    </citation>
    <scope>NUCLEOTIDE SEQUENCE</scope>
    <source>
        <strain evidence="1">YG-Jan2019</strain>
    </source>
</reference>